<dbReference type="RefSeq" id="WP_128832780.1">
    <property type="nucleotide sequence ID" value="NZ_AP014612.1"/>
</dbReference>
<feature type="transmembrane region" description="Helical" evidence="5">
    <location>
        <begin position="114"/>
        <end position="136"/>
    </location>
</feature>
<evidence type="ECO:0000256" key="3">
    <source>
        <dbReference type="ARBA" id="ARBA00022989"/>
    </source>
</evidence>
<sequence>MNKHLIGYHDGQGFLYKLSGASKLLFFLLVSIACMTTYDTRLIAAVSILSIFLFKMADIHWQDISFVMKFITVFAVLNVVMVYLFAPDYGEKIYGAKTLLFEGVGRFYLSSQEIFYLLNLVLKYFCTVPLAILFLMTTHPSQFASSLNQIGVPYKIAYAVSLTLRYIPDVQEEFYMIRTSQEARGLELSKKARLMSRIKGNVQIIVPLIFSSLDRIDTISTAMELRRFGKNKKRTWYTYQPFRKNDFLTIFLACLILLISLSLFALNKGRFYNPWAS</sequence>
<evidence type="ECO:0000313" key="7">
    <source>
        <dbReference type="Proteomes" id="UP000217758"/>
    </source>
</evidence>
<reference evidence="6 7" key="1">
    <citation type="journal article" date="2016" name="Microbiol. Immunol.">
        <title>Complete genome sequence of Streptococcus troglodytae TKU31 isolated from the oral cavity of a chimpanzee (Pan troglodytes).</title>
        <authorList>
            <person name="Okamoto M."/>
            <person name="Naito M."/>
            <person name="Miyanohara M."/>
            <person name="Imai S."/>
            <person name="Nomura Y."/>
            <person name="Saito W."/>
            <person name="Momoi Y."/>
            <person name="Takada K."/>
            <person name="Miyabe-Nishiwaki T."/>
            <person name="Tomonaga M."/>
            <person name="Hanada N."/>
        </authorList>
    </citation>
    <scope>NUCLEOTIDE SEQUENCE [LARGE SCALE GENOMIC DNA]</scope>
    <source>
        <strain evidence="7">TKU 31</strain>
    </source>
</reference>
<feature type="transmembrane region" description="Helical" evidence="5">
    <location>
        <begin position="66"/>
        <end position="86"/>
    </location>
</feature>
<evidence type="ECO:0000256" key="2">
    <source>
        <dbReference type="ARBA" id="ARBA00022692"/>
    </source>
</evidence>
<protein>
    <submittedName>
        <fullName evidence="6">Cobalt permease</fullName>
    </submittedName>
</protein>
<dbReference type="InterPro" id="IPR003339">
    <property type="entry name" value="ABC/ECF_trnsptr_transmembrane"/>
</dbReference>
<dbReference type="Pfam" id="PF02361">
    <property type="entry name" value="CbiQ"/>
    <property type="match status" value="1"/>
</dbReference>
<evidence type="ECO:0000313" key="6">
    <source>
        <dbReference type="EMBL" id="BAQ23509.1"/>
    </source>
</evidence>
<dbReference type="GO" id="GO:0005886">
    <property type="term" value="C:plasma membrane"/>
    <property type="evidence" value="ECO:0007669"/>
    <property type="project" value="TreeGrafter"/>
</dbReference>
<dbReference type="KEGG" id="strg:SRT_02480"/>
<keyword evidence="7" id="KW-1185">Reference proteome</keyword>
<proteinExistence type="predicted"/>
<dbReference type="EMBL" id="AP014612">
    <property type="protein sequence ID" value="BAQ23509.1"/>
    <property type="molecule type" value="Genomic_DNA"/>
</dbReference>
<comment type="subcellular location">
    <subcellularLocation>
        <location evidence="1">Membrane</location>
        <topology evidence="1">Multi-pass membrane protein</topology>
    </subcellularLocation>
</comment>
<keyword evidence="3 5" id="KW-1133">Transmembrane helix</keyword>
<keyword evidence="4 5" id="KW-0472">Membrane</keyword>
<dbReference type="PROSITE" id="PS51257">
    <property type="entry name" value="PROKAR_LIPOPROTEIN"/>
    <property type="match status" value="1"/>
</dbReference>
<evidence type="ECO:0000256" key="5">
    <source>
        <dbReference type="SAM" id="Phobius"/>
    </source>
</evidence>
<evidence type="ECO:0000256" key="1">
    <source>
        <dbReference type="ARBA" id="ARBA00004141"/>
    </source>
</evidence>
<organism evidence="6 7">
    <name type="scientific">Streptococcus troglodytae</name>
    <dbReference type="NCBI Taxonomy" id="1111760"/>
    <lineage>
        <taxon>Bacteria</taxon>
        <taxon>Bacillati</taxon>
        <taxon>Bacillota</taxon>
        <taxon>Bacilli</taxon>
        <taxon>Lactobacillales</taxon>
        <taxon>Streptococcaceae</taxon>
        <taxon>Streptococcus</taxon>
    </lineage>
</organism>
<feature type="transmembrane region" description="Helical" evidence="5">
    <location>
        <begin position="247"/>
        <end position="266"/>
    </location>
</feature>
<evidence type="ECO:0000256" key="4">
    <source>
        <dbReference type="ARBA" id="ARBA00023136"/>
    </source>
</evidence>
<accession>A0A1L7LHA1</accession>
<dbReference type="Proteomes" id="UP000217758">
    <property type="component" value="Chromosome"/>
</dbReference>
<dbReference type="CDD" id="cd16914">
    <property type="entry name" value="EcfT"/>
    <property type="match status" value="1"/>
</dbReference>
<dbReference type="PANTHER" id="PTHR33514">
    <property type="entry name" value="PROTEIN ABCI12, CHLOROPLASTIC"/>
    <property type="match status" value="1"/>
</dbReference>
<gene>
    <name evidence="6" type="ORF">SRT_02480</name>
</gene>
<dbReference type="AlphaFoldDB" id="A0A1L7LHA1"/>
<keyword evidence="2 5" id="KW-0812">Transmembrane</keyword>
<dbReference type="PANTHER" id="PTHR33514:SF1">
    <property type="entry name" value="ABC TRANSPORTER PERMEASE"/>
    <property type="match status" value="1"/>
</dbReference>
<feature type="transmembrane region" description="Helical" evidence="5">
    <location>
        <begin position="24"/>
        <end position="54"/>
    </location>
</feature>
<name>A0A1L7LHA1_9STRE</name>